<proteinExistence type="predicted"/>
<organism evidence="4 5">
    <name type="scientific">Desulfosarcina widdelii</name>
    <dbReference type="NCBI Taxonomy" id="947919"/>
    <lineage>
        <taxon>Bacteria</taxon>
        <taxon>Pseudomonadati</taxon>
        <taxon>Thermodesulfobacteriota</taxon>
        <taxon>Desulfobacteria</taxon>
        <taxon>Desulfobacterales</taxon>
        <taxon>Desulfosarcinaceae</taxon>
        <taxon>Desulfosarcina</taxon>
    </lineage>
</organism>
<dbReference type="InterPro" id="IPR001647">
    <property type="entry name" value="HTH_TetR"/>
</dbReference>
<feature type="domain" description="HTH tetR-type" evidence="3">
    <location>
        <begin position="1"/>
        <end position="50"/>
    </location>
</feature>
<protein>
    <recommendedName>
        <fullName evidence="3">HTH tetR-type domain-containing protein</fullName>
    </recommendedName>
</protein>
<evidence type="ECO:0000256" key="2">
    <source>
        <dbReference type="PROSITE-ProRule" id="PRU00335"/>
    </source>
</evidence>
<dbReference type="PANTHER" id="PTHR43479">
    <property type="entry name" value="ACREF/ENVCD OPERON REPRESSOR-RELATED"/>
    <property type="match status" value="1"/>
</dbReference>
<dbReference type="OrthoDB" id="8479950at2"/>
<feature type="DNA-binding region" description="H-T-H motif" evidence="2">
    <location>
        <begin position="13"/>
        <end position="32"/>
    </location>
</feature>
<dbReference type="PANTHER" id="PTHR43479:SF11">
    <property type="entry name" value="ACREF_ENVCD OPERON REPRESSOR-RELATED"/>
    <property type="match status" value="1"/>
</dbReference>
<evidence type="ECO:0000259" key="3">
    <source>
        <dbReference type="PROSITE" id="PS50977"/>
    </source>
</evidence>
<sequence>MDLFSQKEFHKIGMRDIAKRAGISAAAIYRYFPSRDDVFVEALVRHMQVVEDLFEKNLEEGRTSLEELAMGSVNYLMENESVFQMMGHFMVTGQIQPKALDRYNAMQRHFLDILERVNQQTDIGNNNRLVTHAIYASITGVVMAFKNYPGRSQEEIKRHVYRLVRIISSVFTTGRIPEDLQKLPAREIAAAPEKGGEE</sequence>
<dbReference type="EMBL" id="AP021875">
    <property type="protein sequence ID" value="BBO73654.1"/>
    <property type="molecule type" value="Genomic_DNA"/>
</dbReference>
<gene>
    <name evidence="4" type="ORF">DSCW_10710</name>
</gene>
<dbReference type="Pfam" id="PF00440">
    <property type="entry name" value="TetR_N"/>
    <property type="match status" value="1"/>
</dbReference>
<dbReference type="InterPro" id="IPR009057">
    <property type="entry name" value="Homeodomain-like_sf"/>
</dbReference>
<evidence type="ECO:0000313" key="5">
    <source>
        <dbReference type="Proteomes" id="UP000427769"/>
    </source>
</evidence>
<keyword evidence="1 2" id="KW-0238">DNA-binding</keyword>
<dbReference type="AlphaFoldDB" id="A0A5K7Z5B8"/>
<evidence type="ECO:0000313" key="4">
    <source>
        <dbReference type="EMBL" id="BBO73654.1"/>
    </source>
</evidence>
<dbReference type="GO" id="GO:0003677">
    <property type="term" value="F:DNA binding"/>
    <property type="evidence" value="ECO:0007669"/>
    <property type="project" value="UniProtKB-UniRule"/>
</dbReference>
<name>A0A5K7Z5B8_9BACT</name>
<dbReference type="Proteomes" id="UP000427769">
    <property type="component" value="Chromosome"/>
</dbReference>
<evidence type="ECO:0000256" key="1">
    <source>
        <dbReference type="ARBA" id="ARBA00023125"/>
    </source>
</evidence>
<dbReference type="KEGG" id="dwd:DSCW_10710"/>
<keyword evidence="5" id="KW-1185">Reference proteome</keyword>
<dbReference type="PROSITE" id="PS50977">
    <property type="entry name" value="HTH_TETR_2"/>
    <property type="match status" value="1"/>
</dbReference>
<dbReference type="InterPro" id="IPR050624">
    <property type="entry name" value="HTH-type_Tx_Regulator"/>
</dbReference>
<reference evidence="4 5" key="1">
    <citation type="submission" date="2019-11" db="EMBL/GenBank/DDBJ databases">
        <title>Comparative genomics of hydrocarbon-degrading Desulfosarcina strains.</title>
        <authorList>
            <person name="Watanabe M."/>
            <person name="Kojima H."/>
            <person name="Fukui M."/>
        </authorList>
    </citation>
    <scope>NUCLEOTIDE SEQUENCE [LARGE SCALE GENOMIC DNA]</scope>
    <source>
        <strain evidence="4 5">PP31</strain>
    </source>
</reference>
<accession>A0A5K7Z5B8</accession>
<dbReference type="Gene3D" id="1.10.357.10">
    <property type="entry name" value="Tetracycline Repressor, domain 2"/>
    <property type="match status" value="1"/>
</dbReference>
<dbReference type="SUPFAM" id="SSF46689">
    <property type="entry name" value="Homeodomain-like"/>
    <property type="match status" value="1"/>
</dbReference>